<dbReference type="Proteomes" id="UP000557717">
    <property type="component" value="Unassembled WGS sequence"/>
</dbReference>
<dbReference type="EMBL" id="JACHFD010000008">
    <property type="protein sequence ID" value="MBB5351796.1"/>
    <property type="molecule type" value="Genomic_DNA"/>
</dbReference>
<dbReference type="InterPro" id="IPR013424">
    <property type="entry name" value="Ice-binding_C"/>
</dbReference>
<evidence type="ECO:0000256" key="3">
    <source>
        <dbReference type="SAM" id="SignalP"/>
    </source>
</evidence>
<evidence type="ECO:0000256" key="2">
    <source>
        <dbReference type="ARBA" id="ARBA00023157"/>
    </source>
</evidence>
<feature type="domain" description="LamG-like jellyroll fold" evidence="4">
    <location>
        <begin position="92"/>
        <end position="242"/>
    </location>
</feature>
<dbReference type="InterPro" id="IPR013320">
    <property type="entry name" value="ConA-like_dom_sf"/>
</dbReference>
<feature type="chain" id="PRO_5032796028" description="LamG-like jellyroll fold domain-containing protein" evidence="3">
    <location>
        <begin position="21"/>
        <end position="277"/>
    </location>
</feature>
<dbReference type="AlphaFoldDB" id="A0A840V413"/>
<evidence type="ECO:0000259" key="4">
    <source>
        <dbReference type="SMART" id="SM00560"/>
    </source>
</evidence>
<dbReference type="NCBIfam" id="TIGR02595">
    <property type="entry name" value="PEP_CTERM"/>
    <property type="match status" value="1"/>
</dbReference>
<protein>
    <recommendedName>
        <fullName evidence="4">LamG-like jellyroll fold domain-containing protein</fullName>
    </recommendedName>
</protein>
<dbReference type="Pfam" id="PF07589">
    <property type="entry name" value="PEP-CTERM"/>
    <property type="match status" value="1"/>
</dbReference>
<proteinExistence type="predicted"/>
<keyword evidence="2" id="KW-1015">Disulfide bond</keyword>
<reference evidence="5 6" key="1">
    <citation type="submission" date="2020-08" db="EMBL/GenBank/DDBJ databases">
        <title>Genomic Encyclopedia of Type Strains, Phase IV (KMG-IV): sequencing the most valuable type-strain genomes for metagenomic binning, comparative biology and taxonomic classification.</title>
        <authorList>
            <person name="Goeker M."/>
        </authorList>
    </citation>
    <scope>NUCLEOTIDE SEQUENCE [LARGE SCALE GENOMIC DNA]</scope>
    <source>
        <strain evidence="5 6">YC6886</strain>
    </source>
</reference>
<sequence length="277" mass="28444">MNLRTLAASSLLAFSLSGHAALIAHYTFDESAGATTATNEVDGSTAGSVGTLVTTGEAGISGNAYRFTGGTAQDNIVDMGSASFLPAITTSGQYTLSTWINSSEAAGGRNVVVFIGDNTDSNSYIDLGTAIDGLTPPGQAYMRHRVDTNGTGANSFFGGSDGVVVDGSWHHLAMTADTTTLTISLYVDGIFRASGPIVPGSSGDFPVLNNFEIGRLGRSSPTDGYEGLVDDVQIYDEALSAGDIAFLFANPGQAVPEPSALALIGLGAFGLIRRQRA</sequence>
<dbReference type="Pfam" id="PF13385">
    <property type="entry name" value="Laminin_G_3"/>
    <property type="match status" value="1"/>
</dbReference>
<dbReference type="InterPro" id="IPR006558">
    <property type="entry name" value="LamG-like"/>
</dbReference>
<evidence type="ECO:0000313" key="6">
    <source>
        <dbReference type="Proteomes" id="UP000557717"/>
    </source>
</evidence>
<accession>A0A840V413</accession>
<keyword evidence="6" id="KW-1185">Reference proteome</keyword>
<gene>
    <name evidence="5" type="ORF">HNR46_002035</name>
</gene>
<organism evidence="5 6">
    <name type="scientific">Haloferula luteola</name>
    <dbReference type="NCBI Taxonomy" id="595692"/>
    <lineage>
        <taxon>Bacteria</taxon>
        <taxon>Pseudomonadati</taxon>
        <taxon>Verrucomicrobiota</taxon>
        <taxon>Verrucomicrobiia</taxon>
        <taxon>Verrucomicrobiales</taxon>
        <taxon>Verrucomicrobiaceae</taxon>
        <taxon>Haloferula</taxon>
    </lineage>
</organism>
<dbReference type="Gene3D" id="2.60.120.200">
    <property type="match status" value="1"/>
</dbReference>
<dbReference type="RefSeq" id="WP_184018269.1">
    <property type="nucleotide sequence ID" value="NZ_JACHFD010000008.1"/>
</dbReference>
<keyword evidence="1 3" id="KW-0732">Signal</keyword>
<feature type="signal peptide" evidence="3">
    <location>
        <begin position="1"/>
        <end position="20"/>
    </location>
</feature>
<evidence type="ECO:0000313" key="5">
    <source>
        <dbReference type="EMBL" id="MBB5351796.1"/>
    </source>
</evidence>
<dbReference type="SUPFAM" id="SSF49899">
    <property type="entry name" value="Concanavalin A-like lectins/glucanases"/>
    <property type="match status" value="1"/>
</dbReference>
<comment type="caution">
    <text evidence="5">The sequence shown here is derived from an EMBL/GenBank/DDBJ whole genome shotgun (WGS) entry which is preliminary data.</text>
</comment>
<dbReference type="SMART" id="SM00560">
    <property type="entry name" value="LamGL"/>
    <property type="match status" value="1"/>
</dbReference>
<name>A0A840V413_9BACT</name>
<evidence type="ECO:0000256" key="1">
    <source>
        <dbReference type="ARBA" id="ARBA00022729"/>
    </source>
</evidence>